<evidence type="ECO:0000313" key="2">
    <source>
        <dbReference type="Proteomes" id="UP000054166"/>
    </source>
</evidence>
<proteinExistence type="predicted"/>
<reference evidence="2" key="2">
    <citation type="submission" date="2015-01" db="EMBL/GenBank/DDBJ databases">
        <title>Evolutionary Origins and Diversification of the Mycorrhizal Mutualists.</title>
        <authorList>
            <consortium name="DOE Joint Genome Institute"/>
            <consortium name="Mycorrhizal Genomics Consortium"/>
            <person name="Kohler A."/>
            <person name="Kuo A."/>
            <person name="Nagy L.G."/>
            <person name="Floudas D."/>
            <person name="Copeland A."/>
            <person name="Barry K.W."/>
            <person name="Cichocki N."/>
            <person name="Veneault-Fourrey C."/>
            <person name="LaButti K."/>
            <person name="Lindquist E.A."/>
            <person name="Lipzen A."/>
            <person name="Lundell T."/>
            <person name="Morin E."/>
            <person name="Murat C."/>
            <person name="Riley R."/>
            <person name="Ohm R."/>
            <person name="Sun H."/>
            <person name="Tunlid A."/>
            <person name="Henrissat B."/>
            <person name="Grigoriev I.V."/>
            <person name="Hibbett D.S."/>
            <person name="Martin F."/>
        </authorList>
    </citation>
    <scope>NUCLEOTIDE SEQUENCE [LARGE SCALE GENOMIC DNA]</scope>
    <source>
        <strain evidence="2">F 1598</strain>
    </source>
</reference>
<evidence type="ECO:0000313" key="1">
    <source>
        <dbReference type="EMBL" id="KIM85606.1"/>
    </source>
</evidence>
<reference evidence="1 2" key="1">
    <citation type="submission" date="2014-04" db="EMBL/GenBank/DDBJ databases">
        <authorList>
            <consortium name="DOE Joint Genome Institute"/>
            <person name="Kuo A."/>
            <person name="Tarkka M."/>
            <person name="Buscot F."/>
            <person name="Kohler A."/>
            <person name="Nagy L.G."/>
            <person name="Floudas D."/>
            <person name="Copeland A."/>
            <person name="Barry K.W."/>
            <person name="Cichocki N."/>
            <person name="Veneault-Fourrey C."/>
            <person name="LaButti K."/>
            <person name="Lindquist E.A."/>
            <person name="Lipzen A."/>
            <person name="Lundell T."/>
            <person name="Morin E."/>
            <person name="Murat C."/>
            <person name="Sun H."/>
            <person name="Tunlid A."/>
            <person name="Henrissat B."/>
            <person name="Grigoriev I.V."/>
            <person name="Hibbett D.S."/>
            <person name="Martin F."/>
            <person name="Nordberg H.P."/>
            <person name="Cantor M.N."/>
            <person name="Hua S.X."/>
        </authorList>
    </citation>
    <scope>NUCLEOTIDE SEQUENCE [LARGE SCALE GENOMIC DNA]</scope>
    <source>
        <strain evidence="1 2">F 1598</strain>
    </source>
</reference>
<organism evidence="1 2">
    <name type="scientific">Piloderma croceum (strain F 1598)</name>
    <dbReference type="NCBI Taxonomy" id="765440"/>
    <lineage>
        <taxon>Eukaryota</taxon>
        <taxon>Fungi</taxon>
        <taxon>Dikarya</taxon>
        <taxon>Basidiomycota</taxon>
        <taxon>Agaricomycotina</taxon>
        <taxon>Agaricomycetes</taxon>
        <taxon>Agaricomycetidae</taxon>
        <taxon>Atheliales</taxon>
        <taxon>Atheliaceae</taxon>
        <taxon>Piloderma</taxon>
    </lineage>
</organism>
<dbReference type="InParanoid" id="A0A0C3G4S2"/>
<name>A0A0C3G4S2_PILCF</name>
<gene>
    <name evidence="1" type="ORF">PILCRDRAFT_339225</name>
</gene>
<accession>A0A0C3G4S2</accession>
<dbReference type="EMBL" id="KN832984">
    <property type="protein sequence ID" value="KIM85606.1"/>
    <property type="molecule type" value="Genomic_DNA"/>
</dbReference>
<protein>
    <submittedName>
        <fullName evidence="1">Uncharacterized protein</fullName>
    </submittedName>
</protein>
<dbReference type="HOGENOM" id="CLU_2469882_0_0_1"/>
<dbReference type="AlphaFoldDB" id="A0A0C3G4S2"/>
<keyword evidence="2" id="KW-1185">Reference proteome</keyword>
<dbReference type="Proteomes" id="UP000054166">
    <property type="component" value="Unassembled WGS sequence"/>
</dbReference>
<sequence length="88" mass="10024">MEPSSSRFICKVYTKGLYFTYMNFLSRNLCLFQGPVARSYYVGGPGQQHEYEGKNTCPPTLASVESRLLSESGERFPTHFLTHPIILQ</sequence>